<dbReference type="Proteomes" id="UP000410967">
    <property type="component" value="Unassembled WGS sequence"/>
</dbReference>
<dbReference type="Proteomes" id="UP000337746">
    <property type="component" value="Unassembled WGS sequence"/>
</dbReference>
<evidence type="ECO:0000313" key="25">
    <source>
        <dbReference type="EMBL" id="EDN7715943.1"/>
    </source>
</evidence>
<dbReference type="EMBL" id="AABBAW010000006">
    <property type="protein sequence ID" value="EAG2515796.1"/>
    <property type="molecule type" value="Genomic_DNA"/>
</dbReference>
<dbReference type="Proteomes" id="UP000527632">
    <property type="component" value="Unassembled WGS sequence"/>
</dbReference>
<dbReference type="Proteomes" id="UP000467347">
    <property type="component" value="Unassembled WGS sequence"/>
</dbReference>
<evidence type="ECO:0000313" key="44">
    <source>
        <dbReference type="Proteomes" id="UP000410967"/>
    </source>
</evidence>
<evidence type="ECO:0000313" key="15">
    <source>
        <dbReference type="EMBL" id="EAG4462053.1"/>
    </source>
</evidence>
<evidence type="ECO:0000313" key="11">
    <source>
        <dbReference type="EMBL" id="EAG2244568.1"/>
    </source>
</evidence>
<evidence type="ECO:0000313" key="16">
    <source>
        <dbReference type="EMBL" id="EAG6170177.1"/>
    </source>
</evidence>
<evidence type="ECO:0000313" key="49">
    <source>
        <dbReference type="Proteomes" id="UP000481141"/>
    </source>
</evidence>
<dbReference type="EMBL" id="AAALRN010000006">
    <property type="protein sequence ID" value="EAD1185888.1"/>
    <property type="molecule type" value="Genomic_DNA"/>
</dbReference>
<dbReference type="InterPro" id="IPR050789">
    <property type="entry name" value="Diverse_Enzym_Activities"/>
</dbReference>
<dbReference type="Proteomes" id="UP000350032">
    <property type="component" value="Unassembled WGS sequence"/>
</dbReference>
<dbReference type="EMBL" id="AAAMZD010000006">
    <property type="protein sequence ID" value="EAD3793546.1"/>
    <property type="molecule type" value="Genomic_DNA"/>
</dbReference>
<evidence type="ECO:0000313" key="58">
    <source>
        <dbReference type="Proteomes" id="UP000844415"/>
    </source>
</evidence>
<dbReference type="Proteomes" id="UP000364988">
    <property type="component" value="Unassembled WGS sequence"/>
</dbReference>
<evidence type="ECO:0000313" key="17">
    <source>
        <dbReference type="EMBL" id="EAH4241578.1"/>
    </source>
</evidence>
<dbReference type="EMBL" id="DAAJCS010000003">
    <property type="protein sequence ID" value="HAC0012353.1"/>
    <property type="molecule type" value="Genomic_DNA"/>
</dbReference>
<dbReference type="EMBL" id="AALGDA010000001">
    <property type="protein sequence ID" value="ECY9781480.1"/>
    <property type="molecule type" value="Genomic_DNA"/>
</dbReference>
<evidence type="ECO:0000313" key="27">
    <source>
        <dbReference type="EMBL" id="EDP8514221.1"/>
    </source>
</evidence>
<dbReference type="EMBL" id="AABAWE010000003">
    <property type="protein sequence ID" value="EAG2086912.1"/>
    <property type="molecule type" value="Genomic_DNA"/>
</dbReference>
<evidence type="ECO:0000313" key="29">
    <source>
        <dbReference type="EMBL" id="HAC0012353.1"/>
    </source>
</evidence>
<dbReference type="EMBL" id="AAAKQF010000004">
    <property type="protein sequence ID" value="EAC9040045.1"/>
    <property type="molecule type" value="Genomic_DNA"/>
</dbReference>
<evidence type="ECO:0000313" key="43">
    <source>
        <dbReference type="Proteomes" id="UP000403352"/>
    </source>
</evidence>
<dbReference type="Proteomes" id="UP000842809">
    <property type="component" value="Unassembled WGS sequence"/>
</dbReference>
<evidence type="ECO:0000313" key="12">
    <source>
        <dbReference type="EMBL" id="EAG2515796.1"/>
    </source>
</evidence>
<dbReference type="EMBL" id="AAIAJJ010000003">
    <property type="protein sequence ID" value="ECC1556385.1"/>
    <property type="molecule type" value="Genomic_DNA"/>
</dbReference>
<dbReference type="Proteomes" id="UP000841146">
    <property type="component" value="Unassembled WGS sequence"/>
</dbReference>
<reference evidence="34 38" key="3">
    <citation type="submission" date="2018-06" db="EMBL/GenBank/DDBJ databases">
        <authorList>
            <consortium name="PulseNet: The National Subtyping Network for Foodborne Disease Surveillance"/>
            <person name="Tarr C.L."/>
            <person name="Trees E."/>
            <person name="Katz L.S."/>
            <person name="Carleton-Romer H.A."/>
            <person name="Stroika S."/>
            <person name="Kucerova Z."/>
            <person name="Roache K.F."/>
            <person name="Sabol A.L."/>
            <person name="Besser J."/>
            <person name="Gerner-Smidt P."/>
        </authorList>
    </citation>
    <scope>NUCLEOTIDE SEQUENCE [LARGE SCALE GENOMIC DNA]</scope>
    <source>
        <strain evidence="3 34">2015L-6227</strain>
        <strain evidence="5 38">PNUSAL000910</strain>
        <strain evidence="18 37">PNUSAL004402</strain>
        <strain evidence="24 50">PNUSAL005692</strain>
    </source>
</reference>
<accession>A0A0B8QYN6</accession>
<dbReference type="EMBL" id="AAHZFN010000006">
    <property type="protein sequence ID" value="ECB9473223.1"/>
    <property type="molecule type" value="Genomic_DNA"/>
</dbReference>
<evidence type="ECO:0000313" key="14">
    <source>
        <dbReference type="EMBL" id="EAG4331948.1"/>
    </source>
</evidence>
<evidence type="ECO:0000313" key="38">
    <source>
        <dbReference type="Proteomes" id="UP000354255"/>
    </source>
</evidence>
<evidence type="ECO:0000313" key="10">
    <source>
        <dbReference type="EMBL" id="EAG2086912.1"/>
    </source>
</evidence>
<evidence type="ECO:0000313" key="54">
    <source>
        <dbReference type="Proteomes" id="UP000540117"/>
    </source>
</evidence>
<dbReference type="Proteomes" id="UP000525850">
    <property type="component" value="Unassembled WGS sequence"/>
</dbReference>
<reference evidence="28" key="6">
    <citation type="submission" date="2020-01" db="EMBL/GenBank/DDBJ databases">
        <authorList>
            <consortium name="NCBI Pathogen Detection Project"/>
        </authorList>
    </citation>
    <scope>NUCLEOTIDE SEQUENCE</scope>
    <source>
        <strain evidence="28">CFIAFB20100120</strain>
        <strain evidence="30">CFIAFB20170037</strain>
        <strain evidence="29">CFIAFB20170045</strain>
    </source>
</reference>
<dbReference type="EMBL" id="DAAIJL010000002">
    <property type="protein sequence ID" value="HAB8556184.1"/>
    <property type="molecule type" value="Genomic_DNA"/>
</dbReference>
<evidence type="ECO:0000313" key="37">
    <source>
        <dbReference type="Proteomes" id="UP000350032"/>
    </source>
</evidence>
<dbReference type="EMBL" id="AABGUK010000002">
    <property type="protein sequence ID" value="EAH4241578.1"/>
    <property type="molecule type" value="Genomic_DNA"/>
</dbReference>
<dbReference type="Proteomes" id="UP000489121">
    <property type="component" value="Unassembled WGS sequence"/>
</dbReference>
<evidence type="ECO:0000313" key="9">
    <source>
        <dbReference type="EMBL" id="EAD5785679.1"/>
    </source>
</evidence>
<reference evidence="19 44" key="5">
    <citation type="submission" date="2019-04" db="EMBL/GenBank/DDBJ databases">
        <authorList>
            <consortium name="GenomeTrakr network: Whole genome sequencing for foodborne pathogen traceback"/>
        </authorList>
    </citation>
    <scope>NUCLEOTIDE SEQUENCE [LARGE SCALE GENOMIC DNA]</scope>
    <source>
        <strain evidence="23 39">FLAG-55987</strain>
        <strain evidence="19 44">PHLUSALM00088</strain>
    </source>
</reference>
<evidence type="ECO:0000313" key="32">
    <source>
        <dbReference type="Proteomes" id="UP000331186"/>
    </source>
</evidence>
<dbReference type="EMBL" id="DAAJFY010000005">
    <property type="protein sequence ID" value="HAC0275537.1"/>
    <property type="molecule type" value="Genomic_DNA"/>
</dbReference>
<dbReference type="PANTHER" id="PTHR43283">
    <property type="entry name" value="BETA-LACTAMASE-RELATED"/>
    <property type="match status" value="1"/>
</dbReference>
<dbReference type="InterPro" id="IPR012338">
    <property type="entry name" value="Beta-lactam/transpept-like"/>
</dbReference>
<evidence type="ECO:0000313" key="34">
    <source>
        <dbReference type="Proteomes" id="UP000339309"/>
    </source>
</evidence>
<reference evidence="33 36" key="4">
    <citation type="submission" date="2018-06" db="EMBL/GenBank/DDBJ databases">
        <authorList>
            <consortium name="GenomeTrakr: Next Generation Sequencing Network for Food Pathogen Tracability"/>
        </authorList>
    </citation>
    <scope>NUCLEOTIDE SEQUENCE [LARGE SCALE GENOMIC DNA]</scope>
    <source>
        <strain evidence="13 55">10B02965A-1</strain>
        <strain evidence="15 53">CFSAN063727</strain>
        <strain evidence="25 46">CFSAN102901</strain>
        <strain evidence="6 43">FDA00008584</strain>
        <strain evidence="11">FDA00011243</strain>
        <strain evidence="4 32">FDA00013332</strain>
        <strain evidence="9 35">FDA00013853</strain>
        <strain evidence="20 45">FDA00014336</strain>
        <strain evidence="22 41">FDA00014370</strain>
        <strain evidence="21 42">FDA00014392</strain>
        <strain evidence="27">FDA00015054</strain>
        <strain evidence="14 54">FDA1005580-S054-001</strain>
        <strain evidence="48">FDA1090798-S029-001</strain>
        <strain evidence="49">FDA956581-098-004</strain>
        <strain evidence="12 51">FDA960927-006-004</strain>
        <strain evidence="16 56">FLAG-38921</strain>
        <strain evidence="10 33">FLAG-54356</strain>
        <strain evidence="8 40">FSIS31901579</strain>
        <strain evidence="17 52">LS1344</strain>
        <strain evidence="26 47">OSF101448</strain>
        <strain evidence="7 36">VA-WGS-00405</strain>
    </source>
</reference>
<dbReference type="Proteomes" id="UP000478704">
    <property type="component" value="Unassembled WGS sequence"/>
</dbReference>
<dbReference type="EMBL" id="AANCRK010000006">
    <property type="protein sequence ID" value="EDN7715943.1"/>
    <property type="molecule type" value="Genomic_DNA"/>
</dbReference>
<dbReference type="EMBL" id="MJTJ01000018">
    <property type="protein sequence ID" value="OET49819.1"/>
    <property type="molecule type" value="Genomic_DNA"/>
</dbReference>
<evidence type="ECO:0000313" key="46">
    <source>
        <dbReference type="Proteomes" id="UP000455569"/>
    </source>
</evidence>
<dbReference type="EMBL" id="AAHZFY010000004">
    <property type="protein sequence ID" value="ECB9512798.1"/>
    <property type="molecule type" value="Genomic_DNA"/>
</dbReference>
<sequence>MFYKTKQSLDQLVQNGSTPGISYQIKTNYLEENNIMGLKSVFPEAEILPRTTENIYDIASLTKVIATTTRILQLIEQQRFQLNDPIQMYLPDFRYNNVTILHLLTHSSGLAQNIPNFSMNNREDVIRYVYATPQINIPGTVVTYADANFLLLGYLISKMDGNYEKAIQNNILEPLSMTNTSFHPANKKQVIPTELDQTRGLIQGDVHDFKAWTAKSGTGHAGLFSTLSDLSKFRDTLMLQHGAPILSEKTWQLMQINHTPGLNRSRGLGWDLRGDSVLYHTGFTGTFMVLDLKHQASLIVLSNRVHPSRANPNFVDKRDSIVDTFLEEVANTTEV</sequence>
<dbReference type="Proteomes" id="UP000423131">
    <property type="component" value="Unassembled WGS sequence"/>
</dbReference>
<dbReference type="AlphaFoldDB" id="A0A0B8QYN6"/>
<evidence type="ECO:0000313" key="47">
    <source>
        <dbReference type="Proteomes" id="UP000467347"/>
    </source>
</evidence>
<evidence type="ECO:0000313" key="30">
    <source>
        <dbReference type="EMBL" id="HAC0275537.1"/>
    </source>
</evidence>
<dbReference type="EMBL" id="AANPAU010000005">
    <property type="protein sequence ID" value="EDP8514221.1"/>
    <property type="molecule type" value="Genomic_DNA"/>
</dbReference>
<dbReference type="Proteomes" id="UP000549379">
    <property type="component" value="Unassembled WGS sequence"/>
</dbReference>
<dbReference type="Proteomes" id="UP000398321">
    <property type="component" value="Unassembled WGS sequence"/>
</dbReference>
<dbReference type="Proteomes" id="UP000339309">
    <property type="component" value="Unassembled WGS sequence"/>
</dbReference>
<dbReference type="EMBL" id="AALEDS010000003">
    <property type="protein sequence ID" value="ECY6543692.1"/>
    <property type="molecule type" value="Genomic_DNA"/>
</dbReference>
<evidence type="ECO:0000259" key="2">
    <source>
        <dbReference type="Pfam" id="PF00144"/>
    </source>
</evidence>
<dbReference type="EMBL" id="AAAJKI010000001">
    <property type="protein sequence ID" value="EAC6546874.1"/>
    <property type="molecule type" value="Genomic_DNA"/>
</dbReference>
<evidence type="ECO:0000313" key="3">
    <source>
        <dbReference type="EMBL" id="EAC4552653.1"/>
    </source>
</evidence>
<dbReference type="EMBL" id="AAAIKW010000005">
    <property type="protein sequence ID" value="EAC4552653.1"/>
    <property type="molecule type" value="Genomic_DNA"/>
</dbReference>
<evidence type="ECO:0000313" key="41">
    <source>
        <dbReference type="Proteomes" id="UP000389283"/>
    </source>
</evidence>
<keyword evidence="1 5" id="KW-0378">Hydrolase</keyword>
<evidence type="ECO:0000313" key="59">
    <source>
        <dbReference type="Proteomes" id="UP000852906"/>
    </source>
</evidence>
<dbReference type="EMBL" id="AABBYJ010000007">
    <property type="protein sequence ID" value="EAG4331948.1"/>
    <property type="molecule type" value="Genomic_DNA"/>
</dbReference>
<evidence type="ECO:0000313" key="23">
    <source>
        <dbReference type="EMBL" id="ECY6543692.1"/>
    </source>
</evidence>
<evidence type="ECO:0000313" key="55">
    <source>
        <dbReference type="Proteomes" id="UP000549379"/>
    </source>
</evidence>
<dbReference type="Proteomes" id="UP000344343">
    <property type="component" value="Unassembled WGS sequence"/>
</dbReference>
<reference evidence="57 58" key="2">
    <citation type="journal article" date="2018" name="Genome Biol.">
        <title>SKESA: strategic k-mer extension for scrupulous assemblies.</title>
        <authorList>
            <person name="Souvorov A."/>
            <person name="Agarwala R."/>
            <person name="Lipman D.J."/>
        </authorList>
    </citation>
    <scope>NUCLEOTIDE SEQUENCE [LARGE SCALE GENOMIC DNA]</scope>
    <source>
        <strain evidence="28 58">CFIAFB20100120</strain>
        <strain evidence="30">CFIAFB20170037</strain>
        <strain evidence="29 57">CFIAFB20170045</strain>
    </source>
</reference>
<evidence type="ECO:0000313" key="40">
    <source>
        <dbReference type="Proteomes" id="UP000376505"/>
    </source>
</evidence>
<dbReference type="Proteomes" id="UP000455569">
    <property type="component" value="Unassembled WGS sequence"/>
</dbReference>
<dbReference type="EMBL" id="AABBHO010000002">
    <property type="protein sequence ID" value="EAG2995894.1"/>
    <property type="molecule type" value="Genomic_DNA"/>
</dbReference>
<dbReference type="Proteomes" id="UP000540117">
    <property type="component" value="Unassembled WGS sequence"/>
</dbReference>
<evidence type="ECO:0000313" key="42">
    <source>
        <dbReference type="Proteomes" id="UP000398321"/>
    </source>
</evidence>
<feature type="domain" description="Beta-lactamase-related" evidence="2">
    <location>
        <begin position="49"/>
        <end position="309"/>
    </location>
</feature>
<dbReference type="MEROPS" id="S12.950"/>
<dbReference type="EMBL" id="AACJYH010000002">
    <property type="protein sequence ID" value="EAK8896595.1"/>
    <property type="molecule type" value="Genomic_DNA"/>
</dbReference>
<evidence type="ECO:0000313" key="18">
    <source>
        <dbReference type="EMBL" id="EAK8896595.1"/>
    </source>
</evidence>
<protein>
    <submittedName>
        <fullName evidence="19">Beta-lactamase family protein</fullName>
    </submittedName>
    <submittedName>
        <fullName evidence="5 25">Serine hydrolase</fullName>
    </submittedName>
    <submittedName>
        <fullName evidence="31">Peptidase</fullName>
    </submittedName>
</protein>
<dbReference type="EMBL" id="AACKDQ010000002">
    <property type="protein sequence ID" value="EAK9315776.1"/>
    <property type="molecule type" value="Genomic_DNA"/>
</dbReference>
<evidence type="ECO:0000313" key="8">
    <source>
        <dbReference type="EMBL" id="EAD5773045.1"/>
    </source>
</evidence>
<evidence type="ECO:0000313" key="28">
    <source>
        <dbReference type="EMBL" id="HAB8556184.1"/>
    </source>
</evidence>
<dbReference type="Proteomes" id="UP000528151">
    <property type="component" value="Unassembled WGS sequence"/>
</dbReference>
<dbReference type="Proteomes" id="UP000481141">
    <property type="component" value="Unassembled WGS sequence"/>
</dbReference>
<dbReference type="Proteomes" id="UP000566721">
    <property type="component" value="Unassembled WGS sequence"/>
</dbReference>
<evidence type="ECO:0000313" key="56">
    <source>
        <dbReference type="Proteomes" id="UP000566721"/>
    </source>
</evidence>
<dbReference type="EMBL" id="AABCVX010000006">
    <property type="protein sequence ID" value="EAG6170177.1"/>
    <property type="molecule type" value="Genomic_DNA"/>
</dbReference>
<dbReference type="KEGG" id="lmok:CQ02_09935"/>
<evidence type="ECO:0000313" key="33">
    <source>
        <dbReference type="Proteomes" id="UP000337746"/>
    </source>
</evidence>
<evidence type="ECO:0000313" key="5">
    <source>
        <dbReference type="EMBL" id="EAC9040045.1"/>
    </source>
</evidence>
<evidence type="ECO:0000313" key="31">
    <source>
        <dbReference type="EMBL" id="OET49819.1"/>
    </source>
</evidence>
<evidence type="ECO:0000313" key="53">
    <source>
        <dbReference type="Proteomes" id="UP000528151"/>
    </source>
</evidence>
<dbReference type="EMBL" id="AANDSR010000004">
    <property type="protein sequence ID" value="EDN9836649.1"/>
    <property type="molecule type" value="Genomic_DNA"/>
</dbReference>
<dbReference type="PANTHER" id="PTHR43283:SF11">
    <property type="entry name" value="BETA-LACTAMASE-RELATED DOMAIN-CONTAINING PROTEIN"/>
    <property type="match status" value="1"/>
</dbReference>
<dbReference type="InterPro" id="IPR001466">
    <property type="entry name" value="Beta-lactam-related"/>
</dbReference>
<dbReference type="Proteomes" id="UP000331186">
    <property type="component" value="Unassembled WGS sequence"/>
</dbReference>
<dbReference type="Proteomes" id="UP000844415">
    <property type="component" value="Unassembled WGS sequence"/>
</dbReference>
<evidence type="ECO:0000313" key="7">
    <source>
        <dbReference type="EMBL" id="EAD3793546.1"/>
    </source>
</evidence>
<evidence type="ECO:0000313" key="20">
    <source>
        <dbReference type="EMBL" id="ECB9473223.1"/>
    </source>
</evidence>
<evidence type="ECO:0000313" key="13">
    <source>
        <dbReference type="EMBL" id="EAG2995894.1"/>
    </source>
</evidence>
<evidence type="ECO:0000313" key="48">
    <source>
        <dbReference type="Proteomes" id="UP000478704"/>
    </source>
</evidence>
<evidence type="ECO:0000313" key="22">
    <source>
        <dbReference type="EMBL" id="ECC1556385.1"/>
    </source>
</evidence>
<dbReference type="Proteomes" id="UP000852906">
    <property type="component" value="Unassembled WGS sequence"/>
</dbReference>
<dbReference type="Pfam" id="PF00144">
    <property type="entry name" value="Beta-lactamase"/>
    <property type="match status" value="1"/>
</dbReference>
<evidence type="ECO:0000313" key="35">
    <source>
        <dbReference type="Proteomes" id="UP000344343"/>
    </source>
</evidence>
<evidence type="ECO:0000313" key="21">
    <source>
        <dbReference type="EMBL" id="ECB9512798.1"/>
    </source>
</evidence>
<reference evidence="31 59" key="1">
    <citation type="submission" date="2016-09" db="EMBL/GenBank/DDBJ databases">
        <title>100K Listeria isolates.</title>
        <authorList>
            <person name="Chen P."/>
            <person name="Weimer B.C."/>
            <person name="Kong N."/>
            <person name="Huang B."/>
        </authorList>
    </citation>
    <scope>NUCLEOTIDE SEQUENCE [LARGE SCALE GENOMIC DNA]</scope>
    <source>
        <strain evidence="31 59">BCW_2383</strain>
    </source>
</reference>
<dbReference type="Proteomes" id="UP000403352">
    <property type="component" value="Unassembled WGS sequence"/>
</dbReference>
<evidence type="ECO:0000313" key="57">
    <source>
        <dbReference type="Proteomes" id="UP000841146"/>
    </source>
</evidence>
<evidence type="ECO:0000313" key="19">
    <source>
        <dbReference type="EMBL" id="EAK9315776.1"/>
    </source>
</evidence>
<evidence type="ECO:0000313" key="4">
    <source>
        <dbReference type="EMBL" id="EAC6546874.1"/>
    </source>
</evidence>
<evidence type="ECO:0000313" key="51">
    <source>
        <dbReference type="Proteomes" id="UP000525850"/>
    </source>
</evidence>
<dbReference type="Proteomes" id="UP000389283">
    <property type="component" value="Unassembled WGS sequence"/>
</dbReference>
<dbReference type="Proteomes" id="UP000354255">
    <property type="component" value="Unassembled WGS sequence"/>
</dbReference>
<comment type="caution">
    <text evidence="5">The sequence shown here is derived from an EMBL/GenBank/DDBJ whole genome shotgun (WGS) entry which is preliminary data.</text>
</comment>
<evidence type="ECO:0000313" key="39">
    <source>
        <dbReference type="Proteomes" id="UP000364988"/>
    </source>
</evidence>
<dbReference type="Proteomes" id="UP000376505">
    <property type="component" value="Unassembled WGS sequence"/>
</dbReference>
<evidence type="ECO:0000313" key="45">
    <source>
        <dbReference type="Proteomes" id="UP000423131"/>
    </source>
</evidence>
<proteinExistence type="predicted"/>
<dbReference type="EMBL" id="AAANYN010000002">
    <property type="protein sequence ID" value="EAD5773045.1"/>
    <property type="molecule type" value="Genomic_DNA"/>
</dbReference>
<dbReference type="RefSeq" id="WP_003728006.1">
    <property type="nucleotide sequence ID" value="NC_021824.1"/>
</dbReference>
<dbReference type="GO" id="GO:0016787">
    <property type="term" value="F:hydrolase activity"/>
    <property type="evidence" value="ECO:0007669"/>
    <property type="project" value="UniProtKB-KW"/>
</dbReference>
<dbReference type="SUPFAM" id="SSF56601">
    <property type="entry name" value="beta-lactamase/transpeptidase-like"/>
    <property type="match status" value="1"/>
</dbReference>
<evidence type="ECO:0000313" key="36">
    <source>
        <dbReference type="Proteomes" id="UP000345329"/>
    </source>
</evidence>
<name>A0A0B8QYN6_LISMN</name>
<dbReference type="Proteomes" id="UP000345329">
    <property type="component" value="Unassembled WGS sequence"/>
</dbReference>
<dbReference type="Gene3D" id="3.40.710.10">
    <property type="entry name" value="DD-peptidase/beta-lactamase superfamily"/>
    <property type="match status" value="1"/>
</dbReference>
<evidence type="ECO:0000313" key="52">
    <source>
        <dbReference type="Proteomes" id="UP000527632"/>
    </source>
</evidence>
<evidence type="ECO:0000313" key="24">
    <source>
        <dbReference type="EMBL" id="ECY9781480.1"/>
    </source>
</evidence>
<evidence type="ECO:0000313" key="50">
    <source>
        <dbReference type="Proteomes" id="UP000489121"/>
    </source>
</evidence>
<gene>
    <name evidence="3" type="ORF">ABZ57_09165</name>
    <name evidence="31" type="ORF">AJL21_09085</name>
    <name evidence="12" type="ORF">B1N52_11550</name>
    <name evidence="11" type="ORF">B1S26_04025</name>
    <name evidence="13" type="ORF">B5K54_01145</name>
    <name evidence="10" type="ORF">BCZ21_06540</name>
    <name evidence="15" type="ORF">CA369_07135</name>
    <name evidence="14" type="ORF">CAV64_11930</name>
    <name evidence="18" type="ORF">D7104_02660</name>
    <name evidence="16" type="ORF">DCT16_12425</name>
    <name evidence="4" type="ORF">DU018_00710</name>
    <name evidence="17" type="ORF">E5F58_06105</name>
    <name evidence="9" type="ORF">EX365_03770</name>
    <name evidence="8" type="ORF">EXZ73_01960</name>
    <name evidence="23" type="ORF">F6436_05045</name>
    <name evidence="24" type="ORF">F6515_00590</name>
    <name evidence="19" type="ORF">FA835_01505</name>
    <name evidence="21" type="ORF">FLQ97_03525</name>
    <name evidence="20" type="ORF">FLR03_05950</name>
    <name evidence="22" type="ORF">FNX40_06130</name>
    <name evidence="27" type="ORF">G3O21_001645</name>
    <name evidence="26" type="ORF">GJW51_08205</name>
    <name evidence="25" type="ORF">GQG13_12540</name>
    <name evidence="28" type="ORF">GYS09_02630</name>
    <name evidence="29" type="ORF">GYX23_04995</name>
    <name evidence="30" type="ORF">GYY14_09170</name>
    <name evidence="5" type="ORF">KV70_07490</name>
    <name evidence="6" type="ORF">QD52_12450</name>
    <name evidence="7" type="ORF">UI29_12360</name>
</gene>
<evidence type="ECO:0000256" key="1">
    <source>
        <dbReference type="ARBA" id="ARBA00022801"/>
    </source>
</evidence>
<dbReference type="EMBL" id="AAANYR010000002">
    <property type="protein sequence ID" value="EAD5785679.1"/>
    <property type="molecule type" value="Genomic_DNA"/>
</dbReference>
<evidence type="ECO:0000313" key="26">
    <source>
        <dbReference type="EMBL" id="EDN9836649.1"/>
    </source>
</evidence>
<evidence type="ECO:0000313" key="6">
    <source>
        <dbReference type="EMBL" id="EAD1185888.1"/>
    </source>
</evidence>
<dbReference type="EMBL" id="AABBZO010000006">
    <property type="protein sequence ID" value="EAG4462053.1"/>
    <property type="molecule type" value="Genomic_DNA"/>
</dbReference>
<organism evidence="5 38">
    <name type="scientific">Listeria monocytogenes</name>
    <dbReference type="NCBI Taxonomy" id="1639"/>
    <lineage>
        <taxon>Bacteria</taxon>
        <taxon>Bacillati</taxon>
        <taxon>Bacillota</taxon>
        <taxon>Bacilli</taxon>
        <taxon>Bacillales</taxon>
        <taxon>Listeriaceae</taxon>
        <taxon>Listeria</taxon>
    </lineage>
</organism>
<dbReference type="EMBL" id="AABAYG010000002">
    <property type="protein sequence ID" value="EAG2244568.1"/>
    <property type="molecule type" value="Genomic_DNA"/>
</dbReference>